<protein>
    <recommendedName>
        <fullName evidence="2">Sfi1 spindle body domain-containing protein</fullName>
    </recommendedName>
</protein>
<dbReference type="EMBL" id="ML004430">
    <property type="protein sequence ID" value="RKP32624.1"/>
    <property type="molecule type" value="Genomic_DNA"/>
</dbReference>
<keyword evidence="4" id="KW-1185">Reference proteome</keyword>
<dbReference type="Pfam" id="PF08457">
    <property type="entry name" value="Sfi1"/>
    <property type="match status" value="1"/>
</dbReference>
<sequence length="1279" mass="146659">MAASDPLHDTLRDLHALERTPSDALPAALERAVSDLVALLDLRSPTALVTITTSAFAKLRLWYRAAPPKRTPAPPHLPRLLRTATDCALRRAPTAPLSICKYVSDNVPAVSSATVYSQLIELLAEPCTRRPVRIRDGYSALVAHLSRLILHYVHLDAAADTALLEFWSNCFALEQVYYADLQSNFDAPPDADTQLIINALDNYVDKPCEQTAALLDSMFSYEYTDRLPVVAVAFSSSDASLNRLYFNFLQLALLKPKESFPERSAAYLKVMLGLYKRSLGVDCLEIDGINSFDVKRALLEDYFCAQEGPPMLPSNAQKLVRDALDNAAASTAPPRSPDVLPASFSSQIDENTSPREFLTADALNLISEVAAVCESLRECGLALEPHFPDVFHQYLVFVYEQLPDAASEHDFAYIRYVADTIRAIIDYRRDDGDGLLAILHDLGRAHHLLVSVSAQQSILMRAAALVTFRTRSMLVHALRAWNLRFLALRHMDVCERNSVRRRLLKWTFSAWYVRMSRQQELQKHAAIYNDRQLLTCALNERFVRPLLRITENEQTADLHVCRRHFARWKCQHTTRAANAAHVTARVDETTRRIFFARLCFVFTQNEHKRVLALQHCVQTTSSKDRELARRVLVHWRHHLRARCFPDAGENEVPHILRELDMRARQFALRRPFTRWIVQQKRAHALDAFRAAQKRLLFRLFVSRWTAAHNLVKHEHAYAAHQHTILKCAALAYWHTHCANHQRADRVHRRRLLSTYLRQLQLVAATRRVRQASSTRVVRTCFRKWSLEAAAGLHVSQAEGFFRTWTQRTKQLQTWAVHANDRWVTTAKRRALLCWWDATQALAAGRAVADLNVQRCLLNRWSRKVHLHRTQERLAEETRVEARRARDDALVRTAWDAWHSRYRARFEHKSQALVRRFREQATQRVMLQVFWNWRKRRRRLEVAQNRWHSQVVACQRQSTVVRAALARWIDSTNERFDSVARAGAVYAGRVRGKAWRAWTLKYLWVAFYMNAQADNVADRRDYDSAVALLRKWYYKYATVVSATDNICTTFLEKKKRLNLKIMFELWVHKHHAKHAPCTDASVDEGNFSFGSNASPLARKNASAAAASFLDCDTYFYTPLDASSPITPVKNHVSPTRLQETNQRVRLSRMDALTRRFREAGISDDVGRGALRARSVPRLLPPRRTSRTAALTQPPPAPNFDDFRAQDLVGTYDEDVSIDTAKSLQRIRPIVIPFEESPGGLRYSTVTTLKDRLQSVQTSPKRRVADVASLPGGDDREGRYQ</sequence>
<proteinExistence type="predicted"/>
<dbReference type="OrthoDB" id="4070448at2759"/>
<dbReference type="Proteomes" id="UP000268321">
    <property type="component" value="Unassembled WGS sequence"/>
</dbReference>
<feature type="region of interest" description="Disordered" evidence="1">
    <location>
        <begin position="1180"/>
        <end position="1199"/>
    </location>
</feature>
<dbReference type="AlphaFoldDB" id="A0A4P9ZHJ3"/>
<feature type="domain" description="Sfi1 spindle body" evidence="2">
    <location>
        <begin position="686"/>
        <end position="1068"/>
    </location>
</feature>
<gene>
    <name evidence="3" type="ORF">METBISCDRAFT_25564</name>
</gene>
<organism evidence="3 4">
    <name type="scientific">Metschnikowia bicuspidata</name>
    <dbReference type="NCBI Taxonomy" id="27322"/>
    <lineage>
        <taxon>Eukaryota</taxon>
        <taxon>Fungi</taxon>
        <taxon>Dikarya</taxon>
        <taxon>Ascomycota</taxon>
        <taxon>Saccharomycotina</taxon>
        <taxon>Pichiomycetes</taxon>
        <taxon>Metschnikowiaceae</taxon>
        <taxon>Metschnikowia</taxon>
    </lineage>
</organism>
<evidence type="ECO:0000259" key="2">
    <source>
        <dbReference type="Pfam" id="PF08457"/>
    </source>
</evidence>
<evidence type="ECO:0000313" key="3">
    <source>
        <dbReference type="EMBL" id="RKP32624.1"/>
    </source>
</evidence>
<name>A0A4P9ZHJ3_9ASCO</name>
<reference evidence="4" key="1">
    <citation type="journal article" date="2018" name="Nat. Microbiol.">
        <title>Leveraging single-cell genomics to expand the fungal tree of life.</title>
        <authorList>
            <person name="Ahrendt S.R."/>
            <person name="Quandt C.A."/>
            <person name="Ciobanu D."/>
            <person name="Clum A."/>
            <person name="Salamov A."/>
            <person name="Andreopoulos B."/>
            <person name="Cheng J.F."/>
            <person name="Woyke T."/>
            <person name="Pelin A."/>
            <person name="Henrissat B."/>
            <person name="Reynolds N.K."/>
            <person name="Benny G.L."/>
            <person name="Smith M.E."/>
            <person name="James T.Y."/>
            <person name="Grigoriev I.V."/>
        </authorList>
    </citation>
    <scope>NUCLEOTIDE SEQUENCE [LARGE SCALE GENOMIC DNA]</scope>
    <source>
        <strain evidence="4">Baker2002</strain>
    </source>
</reference>
<accession>A0A4P9ZHJ3</accession>
<evidence type="ECO:0000313" key="4">
    <source>
        <dbReference type="Proteomes" id="UP000268321"/>
    </source>
</evidence>
<feature type="region of interest" description="Disordered" evidence="1">
    <location>
        <begin position="1250"/>
        <end position="1279"/>
    </location>
</feature>
<dbReference type="InterPro" id="IPR013665">
    <property type="entry name" value="Sfi1_dom"/>
</dbReference>
<evidence type="ECO:0000256" key="1">
    <source>
        <dbReference type="SAM" id="MobiDB-lite"/>
    </source>
</evidence>